<dbReference type="InterPro" id="IPR008727">
    <property type="entry name" value="PAAR_motif"/>
</dbReference>
<proteinExistence type="predicted"/>
<dbReference type="CDD" id="cd14744">
    <property type="entry name" value="PAAR_CT_2"/>
    <property type="match status" value="1"/>
</dbReference>
<dbReference type="RefSeq" id="WP_078196692.1">
    <property type="nucleotide sequence ID" value="NZ_CP017757.2"/>
</dbReference>
<dbReference type="AlphaFoldDB" id="A0A1U9UNU6"/>
<dbReference type="KEGG" id="cuh:BJN34_11260"/>
<sequence>MPDLIRLGDATDHDGKVITASSTMRYDGRTVARKGDQVSCPGHPNVIPNLIIDGDDTTKDDGVPVARHGYRAMCGCKLISSLL</sequence>
<evidence type="ECO:0000313" key="1">
    <source>
        <dbReference type="EMBL" id="AQV94466.1"/>
    </source>
</evidence>
<dbReference type="OrthoDB" id="8565659at2"/>
<dbReference type="Proteomes" id="UP000189627">
    <property type="component" value="Chromosome 1"/>
</dbReference>
<accession>A0A1U9UNU6</accession>
<name>A0A1U9UNU6_CUPNE</name>
<dbReference type="Gene3D" id="2.60.200.60">
    <property type="match status" value="1"/>
</dbReference>
<evidence type="ECO:0000313" key="2">
    <source>
        <dbReference type="Proteomes" id="UP000189627"/>
    </source>
</evidence>
<protein>
    <submittedName>
        <fullName evidence="1">PAAR domain-containing protein</fullName>
    </submittedName>
</protein>
<gene>
    <name evidence="1" type="ORF">BJN34_11260</name>
</gene>
<organism evidence="1 2">
    <name type="scientific">Cupriavidus necator</name>
    <name type="common">Alcaligenes eutrophus</name>
    <name type="synonym">Ralstonia eutropha</name>
    <dbReference type="NCBI Taxonomy" id="106590"/>
    <lineage>
        <taxon>Bacteria</taxon>
        <taxon>Pseudomonadati</taxon>
        <taxon>Pseudomonadota</taxon>
        <taxon>Betaproteobacteria</taxon>
        <taxon>Burkholderiales</taxon>
        <taxon>Burkholderiaceae</taxon>
        <taxon>Cupriavidus</taxon>
    </lineage>
</organism>
<dbReference type="EMBL" id="CP017757">
    <property type="protein sequence ID" value="AQV94466.1"/>
    <property type="molecule type" value="Genomic_DNA"/>
</dbReference>
<dbReference type="Pfam" id="PF05488">
    <property type="entry name" value="PAAR_motif"/>
    <property type="match status" value="1"/>
</dbReference>
<reference evidence="2" key="1">
    <citation type="submission" date="2017-02" db="EMBL/GenBank/DDBJ databases">
        <title>Complete genome sequence of Cupriavidus necator strain NH9, a 3-chlorobenzoate degrader.</title>
        <authorList>
            <person name="Moriuchi R."/>
            <person name="Dohra H."/>
            <person name="Ogawa N."/>
        </authorList>
    </citation>
    <scope>NUCLEOTIDE SEQUENCE [LARGE SCALE GENOMIC DNA]</scope>
    <source>
        <strain evidence="2">NH9</strain>
    </source>
</reference>